<keyword evidence="16" id="KW-1185">Reference proteome</keyword>
<organism evidence="15 16">
    <name type="scientific">Penicillium diatomitis</name>
    <dbReference type="NCBI Taxonomy" id="2819901"/>
    <lineage>
        <taxon>Eukaryota</taxon>
        <taxon>Fungi</taxon>
        <taxon>Dikarya</taxon>
        <taxon>Ascomycota</taxon>
        <taxon>Pezizomycotina</taxon>
        <taxon>Eurotiomycetes</taxon>
        <taxon>Eurotiomycetidae</taxon>
        <taxon>Eurotiales</taxon>
        <taxon>Aspergillaceae</taxon>
        <taxon>Penicillium</taxon>
    </lineage>
</organism>
<dbReference type="PANTHER" id="PTHR19443:SF16">
    <property type="entry name" value="HEXOKINASE TYPE 1-RELATED"/>
    <property type="match status" value="1"/>
</dbReference>
<evidence type="ECO:0000256" key="2">
    <source>
        <dbReference type="ARBA" id="ARBA00005028"/>
    </source>
</evidence>
<reference evidence="15" key="1">
    <citation type="submission" date="2022-12" db="EMBL/GenBank/DDBJ databases">
        <authorList>
            <person name="Petersen C."/>
        </authorList>
    </citation>
    <scope>NUCLEOTIDE SEQUENCE</scope>
    <source>
        <strain evidence="15">IBT 30728</strain>
    </source>
</reference>
<dbReference type="PANTHER" id="PTHR19443">
    <property type="entry name" value="HEXOKINASE"/>
    <property type="match status" value="1"/>
</dbReference>
<dbReference type="GO" id="GO:0006013">
    <property type="term" value="P:mannose metabolic process"/>
    <property type="evidence" value="ECO:0007669"/>
    <property type="project" value="TreeGrafter"/>
</dbReference>
<evidence type="ECO:0000256" key="1">
    <source>
        <dbReference type="ARBA" id="ARBA00004888"/>
    </source>
</evidence>
<comment type="catalytic activity">
    <reaction evidence="10">
        <text>D-fructose + ATP = D-fructose 6-phosphate + ADP + H(+)</text>
        <dbReference type="Rhea" id="RHEA:16125"/>
        <dbReference type="ChEBI" id="CHEBI:15378"/>
        <dbReference type="ChEBI" id="CHEBI:30616"/>
        <dbReference type="ChEBI" id="CHEBI:37721"/>
        <dbReference type="ChEBI" id="CHEBI:61527"/>
        <dbReference type="ChEBI" id="CHEBI:456216"/>
        <dbReference type="EC" id="2.7.1.1"/>
    </reaction>
    <physiologicalReaction direction="left-to-right" evidence="10">
        <dbReference type="Rhea" id="RHEA:16126"/>
    </physiologicalReaction>
</comment>
<dbReference type="GO" id="GO:0008865">
    <property type="term" value="F:fructokinase activity"/>
    <property type="evidence" value="ECO:0007669"/>
    <property type="project" value="TreeGrafter"/>
</dbReference>
<name>A0A9X0BU90_9EURO</name>
<dbReference type="PRINTS" id="PR00475">
    <property type="entry name" value="HEXOKINASE"/>
</dbReference>
<dbReference type="EC" id="2.7.1.-" evidence="12"/>
<dbReference type="InterPro" id="IPR001312">
    <property type="entry name" value="Hexokinase"/>
</dbReference>
<keyword evidence="8 12" id="KW-0324">Glycolysis</keyword>
<evidence type="ECO:0000256" key="5">
    <source>
        <dbReference type="ARBA" id="ARBA00022741"/>
    </source>
</evidence>
<evidence type="ECO:0000256" key="7">
    <source>
        <dbReference type="ARBA" id="ARBA00022840"/>
    </source>
</evidence>
<dbReference type="Gene3D" id="3.40.367.20">
    <property type="match status" value="1"/>
</dbReference>
<keyword evidence="6 12" id="KW-0418">Kinase</keyword>
<dbReference type="Pfam" id="PF03727">
    <property type="entry name" value="Hexokinase_2"/>
    <property type="match status" value="1"/>
</dbReference>
<dbReference type="AlphaFoldDB" id="A0A9X0BU90"/>
<comment type="pathway">
    <text evidence="1">Carbohydrate degradation; glycolysis; D-glyceraldehyde 3-phosphate and glycerone phosphate from D-glucose: step 1/4.</text>
</comment>
<feature type="domain" description="Hexokinase C-terminal" evidence="14">
    <location>
        <begin position="224"/>
        <end position="461"/>
    </location>
</feature>
<dbReference type="SUPFAM" id="SSF53067">
    <property type="entry name" value="Actin-like ATPase domain"/>
    <property type="match status" value="2"/>
</dbReference>
<evidence type="ECO:0000256" key="3">
    <source>
        <dbReference type="ARBA" id="ARBA00009225"/>
    </source>
</evidence>
<evidence type="ECO:0000256" key="9">
    <source>
        <dbReference type="ARBA" id="ARBA00044613"/>
    </source>
</evidence>
<accession>A0A9X0BU90</accession>
<comment type="pathway">
    <text evidence="2">Carbohydrate metabolism; hexose metabolism.</text>
</comment>
<keyword evidence="4 12" id="KW-0808">Transferase</keyword>
<dbReference type="GeneID" id="81624742"/>
<evidence type="ECO:0000313" key="16">
    <source>
        <dbReference type="Proteomes" id="UP001148312"/>
    </source>
</evidence>
<evidence type="ECO:0000256" key="8">
    <source>
        <dbReference type="ARBA" id="ARBA00023152"/>
    </source>
</evidence>
<gene>
    <name evidence="15" type="ORF">N7539_004891</name>
</gene>
<feature type="domain" description="Hexokinase N-terminal" evidence="13">
    <location>
        <begin position="22"/>
        <end position="217"/>
    </location>
</feature>
<dbReference type="GO" id="GO:0006006">
    <property type="term" value="P:glucose metabolic process"/>
    <property type="evidence" value="ECO:0007669"/>
    <property type="project" value="UniProtKB-ARBA"/>
</dbReference>
<dbReference type="InterPro" id="IPR022673">
    <property type="entry name" value="Hexokinase_C"/>
</dbReference>
<keyword evidence="5 12" id="KW-0547">Nucleotide-binding</keyword>
<dbReference type="GO" id="GO:0005524">
    <property type="term" value="F:ATP binding"/>
    <property type="evidence" value="ECO:0007669"/>
    <property type="project" value="UniProtKB-UniRule"/>
</dbReference>
<dbReference type="GO" id="GO:0001678">
    <property type="term" value="P:intracellular glucose homeostasis"/>
    <property type="evidence" value="ECO:0007669"/>
    <property type="project" value="InterPro"/>
</dbReference>
<dbReference type="EMBL" id="JAPWDQ010000005">
    <property type="protein sequence ID" value="KAJ5484903.1"/>
    <property type="molecule type" value="Genomic_DNA"/>
</dbReference>
<dbReference type="Gene3D" id="1.10.287.1250">
    <property type="match status" value="1"/>
</dbReference>
<protein>
    <recommendedName>
        <fullName evidence="12">Phosphotransferase</fullName>
        <ecNumber evidence="12">2.7.1.-</ecNumber>
    </recommendedName>
</protein>
<evidence type="ECO:0000256" key="6">
    <source>
        <dbReference type="ARBA" id="ARBA00022777"/>
    </source>
</evidence>
<evidence type="ECO:0000313" key="15">
    <source>
        <dbReference type="EMBL" id="KAJ5484903.1"/>
    </source>
</evidence>
<proteinExistence type="inferred from homology"/>
<dbReference type="InterPro" id="IPR022672">
    <property type="entry name" value="Hexokinase_N"/>
</dbReference>
<evidence type="ECO:0000256" key="10">
    <source>
        <dbReference type="ARBA" id="ARBA00047905"/>
    </source>
</evidence>
<dbReference type="Pfam" id="PF00349">
    <property type="entry name" value="Hexokinase_1"/>
    <property type="match status" value="1"/>
</dbReference>
<evidence type="ECO:0000259" key="13">
    <source>
        <dbReference type="Pfam" id="PF00349"/>
    </source>
</evidence>
<comment type="similarity">
    <text evidence="3 12">Belongs to the hexokinase family.</text>
</comment>
<dbReference type="GO" id="GO:0005829">
    <property type="term" value="C:cytosol"/>
    <property type="evidence" value="ECO:0007669"/>
    <property type="project" value="TreeGrafter"/>
</dbReference>
<dbReference type="Proteomes" id="UP001148312">
    <property type="component" value="Unassembled WGS sequence"/>
</dbReference>
<comment type="catalytic activity">
    <reaction evidence="9">
        <text>a D-hexose + ATP = a D-hexose 6-phosphate + ADP + H(+)</text>
        <dbReference type="Rhea" id="RHEA:22740"/>
        <dbReference type="ChEBI" id="CHEBI:4194"/>
        <dbReference type="ChEBI" id="CHEBI:15378"/>
        <dbReference type="ChEBI" id="CHEBI:30616"/>
        <dbReference type="ChEBI" id="CHEBI:229467"/>
        <dbReference type="ChEBI" id="CHEBI:456216"/>
        <dbReference type="EC" id="2.7.1.1"/>
    </reaction>
    <physiologicalReaction direction="left-to-right" evidence="9">
        <dbReference type="Rhea" id="RHEA:22741"/>
    </physiologicalReaction>
</comment>
<dbReference type="Gene3D" id="3.30.420.40">
    <property type="match status" value="1"/>
</dbReference>
<keyword evidence="7 12" id="KW-0067">ATP-binding</keyword>
<evidence type="ECO:0000259" key="14">
    <source>
        <dbReference type="Pfam" id="PF03727"/>
    </source>
</evidence>
<comment type="caution">
    <text evidence="15">The sequence shown here is derived from an EMBL/GenBank/DDBJ whole genome shotgun (WGS) entry which is preliminary data.</text>
</comment>
<evidence type="ECO:0000256" key="11">
    <source>
        <dbReference type="ARBA" id="ARBA00048160"/>
    </source>
</evidence>
<reference evidence="15" key="2">
    <citation type="journal article" date="2023" name="IMA Fungus">
        <title>Comparative genomic study of the Penicillium genus elucidates a diverse pangenome and 15 lateral gene transfer events.</title>
        <authorList>
            <person name="Petersen C."/>
            <person name="Sorensen T."/>
            <person name="Nielsen M.R."/>
            <person name="Sondergaard T.E."/>
            <person name="Sorensen J.L."/>
            <person name="Fitzpatrick D.A."/>
            <person name="Frisvad J.C."/>
            <person name="Nielsen K.L."/>
        </authorList>
    </citation>
    <scope>NUCLEOTIDE SEQUENCE</scope>
    <source>
        <strain evidence="15">IBT 30728</strain>
    </source>
</reference>
<dbReference type="GO" id="GO:0005536">
    <property type="term" value="F:D-glucose binding"/>
    <property type="evidence" value="ECO:0007669"/>
    <property type="project" value="InterPro"/>
</dbReference>
<dbReference type="InterPro" id="IPR043129">
    <property type="entry name" value="ATPase_NBD"/>
</dbReference>
<dbReference type="GO" id="GO:0019158">
    <property type="term" value="F:mannokinase activity"/>
    <property type="evidence" value="ECO:0007669"/>
    <property type="project" value="TreeGrafter"/>
</dbReference>
<dbReference type="RefSeq" id="XP_056789687.1">
    <property type="nucleotide sequence ID" value="XM_056934493.1"/>
</dbReference>
<dbReference type="GO" id="GO:0006096">
    <property type="term" value="P:glycolytic process"/>
    <property type="evidence" value="ECO:0007669"/>
    <property type="project" value="UniProtKB-KW"/>
</dbReference>
<sequence>MSFLRYPADVLTGIPEERIQFLKQYEDWFTIEAPALRNITEHFVQELGKGLTEEGGNIPMNVTWITDFPTGCEQGRVLTMDMGGTNLRICHVKLEPNRRDFEQTQRKFKLPGEVKTGTGEQLWEFIADRLKSFIDDHQIQVSISEKVPVAFTFSFPVHQTGIKSGVLQRWTKDFNVAGVEGHDVVPQLTAAIERKQVPARIEALINDTTGTLLASRYFDPHIQVGSIFSTGCNAAYMEKCSNIPKMRDEGFAENAKVIINTEYGAFDNDRKVLPLTPFDRDIDRKSARPGTQIYEKMVAGLYIGEMLRLVLLALHEEGRLFRDQDISPLKREHCLEAAFLSAAETDTSEDLKGLRKEFEDYFALSPKLDDLKICRYLIGLIGIRAARLYACGIAAVCKKTNSFRCHVGVDGAVFKKYSGFKARASQALREIFDWPDDEFDLISLNSSESGSAVGAALAAAMSMGCEAGERSSKLACIV</sequence>
<evidence type="ECO:0000256" key="4">
    <source>
        <dbReference type="ARBA" id="ARBA00022679"/>
    </source>
</evidence>
<dbReference type="GO" id="GO:0005739">
    <property type="term" value="C:mitochondrion"/>
    <property type="evidence" value="ECO:0007669"/>
    <property type="project" value="TreeGrafter"/>
</dbReference>
<dbReference type="GO" id="GO:0004340">
    <property type="term" value="F:glucokinase activity"/>
    <property type="evidence" value="ECO:0007669"/>
    <property type="project" value="TreeGrafter"/>
</dbReference>
<evidence type="ECO:0000256" key="12">
    <source>
        <dbReference type="RuleBase" id="RU362007"/>
    </source>
</evidence>
<comment type="catalytic activity">
    <reaction evidence="11">
        <text>D-glucose + ATP = D-glucose 6-phosphate + ADP + H(+)</text>
        <dbReference type="Rhea" id="RHEA:17825"/>
        <dbReference type="ChEBI" id="CHEBI:4167"/>
        <dbReference type="ChEBI" id="CHEBI:15378"/>
        <dbReference type="ChEBI" id="CHEBI:30616"/>
        <dbReference type="ChEBI" id="CHEBI:61548"/>
        <dbReference type="ChEBI" id="CHEBI:456216"/>
        <dbReference type="EC" id="2.7.1.1"/>
    </reaction>
    <physiologicalReaction direction="left-to-right" evidence="11">
        <dbReference type="Rhea" id="RHEA:17826"/>
    </physiologicalReaction>
</comment>
<dbReference type="FunFam" id="3.30.420.40:FF:000805">
    <property type="entry name" value="Hexokinase-2"/>
    <property type="match status" value="1"/>
</dbReference>
<dbReference type="PROSITE" id="PS51748">
    <property type="entry name" value="HEXOKINASE_2"/>
    <property type="match status" value="1"/>
</dbReference>